<reference evidence="10" key="1">
    <citation type="submission" date="2022-11" db="UniProtKB">
        <authorList>
            <consortium name="WormBaseParasite"/>
        </authorList>
    </citation>
    <scope>IDENTIFICATION</scope>
</reference>
<organism evidence="9 10">
    <name type="scientific">Plectus sambesii</name>
    <dbReference type="NCBI Taxonomy" id="2011161"/>
    <lineage>
        <taxon>Eukaryota</taxon>
        <taxon>Metazoa</taxon>
        <taxon>Ecdysozoa</taxon>
        <taxon>Nematoda</taxon>
        <taxon>Chromadorea</taxon>
        <taxon>Plectida</taxon>
        <taxon>Plectina</taxon>
        <taxon>Plectoidea</taxon>
        <taxon>Plectidae</taxon>
        <taxon>Plectus</taxon>
    </lineage>
</organism>
<comment type="subcellular location">
    <subcellularLocation>
        <location evidence="1">Nucleus</location>
    </subcellularLocation>
</comment>
<dbReference type="GO" id="GO:0003700">
    <property type="term" value="F:DNA-binding transcription factor activity"/>
    <property type="evidence" value="ECO:0007669"/>
    <property type="project" value="InterPro"/>
</dbReference>
<dbReference type="WBParaSite" id="PSAMB.scaffold1103size35907.g10946.t1">
    <property type="protein sequence ID" value="PSAMB.scaffold1103size35907.g10946.t1"/>
    <property type="gene ID" value="PSAMB.scaffold1103size35907.g10946"/>
</dbReference>
<evidence type="ECO:0000256" key="3">
    <source>
        <dbReference type="ARBA" id="ARBA00023015"/>
    </source>
</evidence>
<feature type="compositionally biased region" description="Polar residues" evidence="7">
    <location>
        <begin position="241"/>
        <end position="262"/>
    </location>
</feature>
<keyword evidence="3" id="KW-0805">Transcription regulation</keyword>
<feature type="region of interest" description="Disordered" evidence="7">
    <location>
        <begin position="227"/>
        <end position="319"/>
    </location>
</feature>
<dbReference type="Pfam" id="PF07716">
    <property type="entry name" value="bZIP_2"/>
    <property type="match status" value="1"/>
</dbReference>
<sequence>MNRSLLCFMNDCSDDNFLRIDTSKAAISPEKTAAQRNSATTADCRLALTTLWSCSDPSPSVVFYESIAHNNFEPVATPASRSISSLAYHLPQNLPPQRSSFTGAAFDRQSAVNSHCYDQRYEQYSAQQPWLRPTEYPHVRHQQQNGTTLSAVSLSIEPEDLVELNWLLAEIGTNSPNDQSEFAERYEQQLPVENGPSVNPLFNPNRADSNKQTWELLDRLLEESKIDSHKNMGDETIFNEDASSNMGSITNSETGSAMSNASVEEMINSPMNSSSSRSSRVSRRSAPYSLYRQRRDLNNEASRKSRKKRRAKHEQNKKELEKLEVQNECLHAEVARLEAIVNELKVMRSMSS</sequence>
<evidence type="ECO:0000256" key="1">
    <source>
        <dbReference type="ARBA" id="ARBA00004123"/>
    </source>
</evidence>
<dbReference type="Proteomes" id="UP000887566">
    <property type="component" value="Unplaced"/>
</dbReference>
<evidence type="ECO:0000256" key="4">
    <source>
        <dbReference type="ARBA" id="ARBA00023125"/>
    </source>
</evidence>
<dbReference type="InterPro" id="IPR004827">
    <property type="entry name" value="bZIP"/>
</dbReference>
<dbReference type="PANTHER" id="PTHR13044:SF14">
    <property type="entry name" value="CRYPTOCEPHAL, ISOFORM A"/>
    <property type="match status" value="1"/>
</dbReference>
<dbReference type="SUPFAM" id="SSF57959">
    <property type="entry name" value="Leucine zipper domain"/>
    <property type="match status" value="1"/>
</dbReference>
<evidence type="ECO:0000313" key="9">
    <source>
        <dbReference type="Proteomes" id="UP000887566"/>
    </source>
</evidence>
<evidence type="ECO:0000256" key="2">
    <source>
        <dbReference type="ARBA" id="ARBA00007163"/>
    </source>
</evidence>
<keyword evidence="9" id="KW-1185">Reference proteome</keyword>
<dbReference type="PANTHER" id="PTHR13044">
    <property type="entry name" value="ACTIVATING TRANSCRIPTION FACTOR ATF 4/5"/>
    <property type="match status" value="1"/>
</dbReference>
<dbReference type="PROSITE" id="PS50217">
    <property type="entry name" value="BZIP"/>
    <property type="match status" value="1"/>
</dbReference>
<evidence type="ECO:0000256" key="6">
    <source>
        <dbReference type="ARBA" id="ARBA00023242"/>
    </source>
</evidence>
<dbReference type="GO" id="GO:0003677">
    <property type="term" value="F:DNA binding"/>
    <property type="evidence" value="ECO:0007669"/>
    <property type="project" value="UniProtKB-KW"/>
</dbReference>
<evidence type="ECO:0000256" key="7">
    <source>
        <dbReference type="SAM" id="MobiDB-lite"/>
    </source>
</evidence>
<dbReference type="AlphaFoldDB" id="A0A914ULX3"/>
<feature type="domain" description="BZIP" evidence="8">
    <location>
        <begin position="291"/>
        <end position="345"/>
    </location>
</feature>
<dbReference type="GO" id="GO:0005634">
    <property type="term" value="C:nucleus"/>
    <property type="evidence" value="ECO:0007669"/>
    <property type="project" value="UniProtKB-SubCell"/>
</dbReference>
<feature type="compositionally biased region" description="Basic and acidic residues" evidence="7">
    <location>
        <begin position="293"/>
        <end position="303"/>
    </location>
</feature>
<dbReference type="InterPro" id="IPR046347">
    <property type="entry name" value="bZIP_sf"/>
</dbReference>
<proteinExistence type="inferred from homology"/>
<evidence type="ECO:0000259" key="8">
    <source>
        <dbReference type="PROSITE" id="PS50217"/>
    </source>
</evidence>
<keyword evidence="4" id="KW-0238">DNA-binding</keyword>
<comment type="similarity">
    <text evidence="2">Belongs to the bZIP family.</text>
</comment>
<evidence type="ECO:0000313" key="10">
    <source>
        <dbReference type="WBParaSite" id="PSAMB.scaffold1103size35907.g10946.t1"/>
    </source>
</evidence>
<dbReference type="Gene3D" id="1.20.5.170">
    <property type="match status" value="1"/>
</dbReference>
<keyword evidence="6" id="KW-0539">Nucleus</keyword>
<protein>
    <submittedName>
        <fullName evidence="10">BZIP domain-containing protein</fullName>
    </submittedName>
</protein>
<evidence type="ECO:0000256" key="5">
    <source>
        <dbReference type="ARBA" id="ARBA00023163"/>
    </source>
</evidence>
<name>A0A914ULX3_9BILA</name>
<accession>A0A914ULX3</accession>
<keyword evidence="5" id="KW-0804">Transcription</keyword>